<feature type="signal peptide" evidence="1">
    <location>
        <begin position="1"/>
        <end position="21"/>
    </location>
</feature>
<sequence>MRMTFLLSLVFLFSMVGQAFAVSDLDSRIAQFKKLQSRVEKECLKNANSKNFEIEVEGKKLKCQELIVITNQLKIQIDKEVAELKACEEAPKGAALLLAADTGKILEQSGSCKPSPDQGQCLKQFGCATLAAVGPMKSFMEIAGKAFDSTALKECSGQGNDCLLNVLRGIFDSIWSSLNLVWDLGKMAVTKTGELLGIVEKSEIETSERAMAAQQASPGFLKSMASDPVGTVKTMAKNLYDSLEEAAMNHYGCEKWAGLPFTSKCLAPMTTWNCASCAQKSQVYCGIAGYAVGEIGTALLTGGLVAGGKAVIVGSVKLASGPAKNVAAFMSKSFPKATSVTAKAGQKIGSVAKTTLTFAERKSVDTWERIANSKTVEAISKSAKAVSESVVGKVVGAGLKPISVYLSAMDKAFRLGYTSVDNAVARATGAAAVPAKVAAGAKIADEAMGVKEPTVKVAKDQSKATPGFVIVDSPKVAPPPFAKTAIAEAVEQVKAPSVASKPTQVPLKAPAAVSKSAEVADDLDVAAQVAKYKDDQEYFKLFTAKKPYDDYHNDVAAVIMTLEKTHPNMSKAEIRKSIESMMNSCDL</sequence>
<keyword evidence="3" id="KW-1185">Reference proteome</keyword>
<dbReference type="AlphaFoldDB" id="A0AAX4HS11"/>
<evidence type="ECO:0000256" key="1">
    <source>
        <dbReference type="SAM" id="SignalP"/>
    </source>
</evidence>
<dbReference type="Proteomes" id="UP001324634">
    <property type="component" value="Chromosome"/>
</dbReference>
<organism evidence="2 3">
    <name type="scientific">Peredibacter starrii</name>
    <dbReference type="NCBI Taxonomy" id="28202"/>
    <lineage>
        <taxon>Bacteria</taxon>
        <taxon>Pseudomonadati</taxon>
        <taxon>Bdellovibrionota</taxon>
        <taxon>Bacteriovoracia</taxon>
        <taxon>Bacteriovoracales</taxon>
        <taxon>Bacteriovoracaceae</taxon>
        <taxon>Peredibacter</taxon>
    </lineage>
</organism>
<keyword evidence="1" id="KW-0732">Signal</keyword>
<reference evidence="2 3" key="1">
    <citation type="submission" date="2023-11" db="EMBL/GenBank/DDBJ databases">
        <title>Peredibacter starrii A3.12.</title>
        <authorList>
            <person name="Mitchell R.J."/>
        </authorList>
    </citation>
    <scope>NUCLEOTIDE SEQUENCE [LARGE SCALE GENOMIC DNA]</scope>
    <source>
        <strain evidence="2 3">A3.12</strain>
    </source>
</reference>
<proteinExistence type="predicted"/>
<evidence type="ECO:0000313" key="2">
    <source>
        <dbReference type="EMBL" id="WPU65997.1"/>
    </source>
</evidence>
<name>A0AAX4HS11_9BACT</name>
<gene>
    <name evidence="2" type="ORF">SOO65_04495</name>
</gene>
<feature type="chain" id="PRO_5043881397" evidence="1">
    <location>
        <begin position="22"/>
        <end position="587"/>
    </location>
</feature>
<dbReference type="RefSeq" id="WP_321397607.1">
    <property type="nucleotide sequence ID" value="NZ_CP139487.1"/>
</dbReference>
<protein>
    <submittedName>
        <fullName evidence="2">Uncharacterized protein</fullName>
    </submittedName>
</protein>
<accession>A0AAX4HS11</accession>
<dbReference type="KEGG" id="psti:SOO65_04495"/>
<dbReference type="EMBL" id="CP139487">
    <property type="protein sequence ID" value="WPU65997.1"/>
    <property type="molecule type" value="Genomic_DNA"/>
</dbReference>
<evidence type="ECO:0000313" key="3">
    <source>
        <dbReference type="Proteomes" id="UP001324634"/>
    </source>
</evidence>